<feature type="signal peptide" evidence="1">
    <location>
        <begin position="1"/>
        <end position="18"/>
    </location>
</feature>
<dbReference type="Gene3D" id="2.40.160.100">
    <property type="match status" value="1"/>
</dbReference>
<feature type="chain" id="PRO_5009260965" evidence="1">
    <location>
        <begin position="19"/>
        <end position="419"/>
    </location>
</feature>
<sequence>MKTLLTILCLGVVMTSYAQEFEISSELRPRFEYRHGYKTLFPDNSDAATFISQRTRLNLKYKSEKLHTYIAFQNVRVWGDVATLSTSDANGITIHEAWAQLVLNSKIALKLGRQELKYDDHRIFGNVGWAQQARSHDALILTYQPNAKNQIDFGLAMNENAETLFEEDYLVNDYKAFQYVWYHTKLNAVSLSFLILNNGLTYEDDNNEQNVNYNQTIGSRVAYKNNRLDLDASLYFQTGKIADSDLNAINIAANAYYKLNTQLKTAIGIEYLSGTDMNSTENTLKSFNPWFGTNHKFNGLMDYFYVGNHINSVGLIDIHANLSWQKHNASIALTPHIFSSAAKVIDISGNKMNTSLGTELDVVLGYKWSETIKFEAGYSQLFATETMEVLKEGNKDNNNNWAWIMVTINPSLFKTTFKN</sequence>
<reference evidence="3 4" key="1">
    <citation type="submission" date="2016-10" db="EMBL/GenBank/DDBJ databases">
        <authorList>
            <person name="Varghese N."/>
            <person name="Submissions S."/>
        </authorList>
    </citation>
    <scope>NUCLEOTIDE SEQUENCE [LARGE SCALE GENOMIC DNA]</scope>
    <source>
        <strain evidence="3 4">RHA_55</strain>
    </source>
</reference>
<dbReference type="Pfam" id="PF13372">
    <property type="entry name" value="Alginate_exp"/>
    <property type="match status" value="1"/>
</dbReference>
<organism evidence="3 4">
    <name type="scientific">Winogradskyella sediminis</name>
    <dbReference type="NCBI Taxonomy" id="1382466"/>
    <lineage>
        <taxon>Bacteria</taxon>
        <taxon>Pseudomonadati</taxon>
        <taxon>Bacteroidota</taxon>
        <taxon>Flavobacteriia</taxon>
        <taxon>Flavobacteriales</taxon>
        <taxon>Flavobacteriaceae</taxon>
        <taxon>Winogradskyella</taxon>
    </lineage>
</organism>
<keyword evidence="1" id="KW-0732">Signal</keyword>
<evidence type="ECO:0000313" key="4">
    <source>
        <dbReference type="Proteomes" id="UP000198963"/>
    </source>
</evidence>
<protein>
    <submittedName>
        <fullName evidence="3">Alginate export</fullName>
    </submittedName>
</protein>
<gene>
    <name evidence="3" type="ORF">SAMN04489797_1895</name>
</gene>
<dbReference type="EMBL" id="LT629774">
    <property type="protein sequence ID" value="SDS57084.1"/>
    <property type="molecule type" value="Genomic_DNA"/>
</dbReference>
<name>A0A1H1TAA7_9FLAO</name>
<dbReference type="AlphaFoldDB" id="A0A1H1TAA7"/>
<dbReference type="Proteomes" id="UP000198963">
    <property type="component" value="Chromosome I"/>
</dbReference>
<dbReference type="InterPro" id="IPR053728">
    <property type="entry name" value="Alginate_Permeability_Chnl"/>
</dbReference>
<proteinExistence type="predicted"/>
<dbReference type="InterPro" id="IPR025388">
    <property type="entry name" value="Alginate_export_dom"/>
</dbReference>
<accession>A0A1H1TAA7</accession>
<evidence type="ECO:0000313" key="3">
    <source>
        <dbReference type="EMBL" id="SDS57084.1"/>
    </source>
</evidence>
<keyword evidence="4" id="KW-1185">Reference proteome</keyword>
<dbReference type="RefSeq" id="WP_092446475.1">
    <property type="nucleotide sequence ID" value="NZ_LT629774.1"/>
</dbReference>
<feature type="domain" description="Alginate export" evidence="2">
    <location>
        <begin position="26"/>
        <end position="387"/>
    </location>
</feature>
<dbReference type="STRING" id="1249933.SAMN04489797_1895"/>
<evidence type="ECO:0000259" key="2">
    <source>
        <dbReference type="Pfam" id="PF13372"/>
    </source>
</evidence>
<evidence type="ECO:0000256" key="1">
    <source>
        <dbReference type="SAM" id="SignalP"/>
    </source>
</evidence>